<proteinExistence type="predicted"/>
<dbReference type="Proteomes" id="UP000031668">
    <property type="component" value="Unassembled WGS sequence"/>
</dbReference>
<keyword evidence="4" id="KW-1185">Reference proteome</keyword>
<evidence type="ECO:0000256" key="1">
    <source>
        <dbReference type="ARBA" id="ARBA00022737"/>
    </source>
</evidence>
<dbReference type="SUPFAM" id="SSF117281">
    <property type="entry name" value="Kelch motif"/>
    <property type="match status" value="1"/>
</dbReference>
<dbReference type="AlphaFoldDB" id="A0A0C2MX04"/>
<keyword evidence="1" id="KW-0677">Repeat</keyword>
<protein>
    <submittedName>
        <fullName evidence="3">Kelch domain-containing protein 10</fullName>
    </submittedName>
</protein>
<dbReference type="InterPro" id="IPR015915">
    <property type="entry name" value="Kelch-typ_b-propeller"/>
</dbReference>
<dbReference type="PANTHER" id="PTHR47435:SF4">
    <property type="entry name" value="KELCH REPEAT PROTEIN (AFU_ORTHOLOGUE AFUA_5G12780)"/>
    <property type="match status" value="1"/>
</dbReference>
<gene>
    <name evidence="3" type="ORF">RF11_11927</name>
</gene>
<dbReference type="Gene3D" id="2.120.10.80">
    <property type="entry name" value="Kelch-type beta propeller"/>
    <property type="match status" value="1"/>
</dbReference>
<evidence type="ECO:0000313" key="3">
    <source>
        <dbReference type="EMBL" id="KII66112.1"/>
    </source>
</evidence>
<reference evidence="3 4" key="1">
    <citation type="journal article" date="2014" name="Genome Biol. Evol.">
        <title>The genome of the myxosporean Thelohanellus kitauei shows adaptations to nutrient acquisition within its fish host.</title>
        <authorList>
            <person name="Yang Y."/>
            <person name="Xiong J."/>
            <person name="Zhou Z."/>
            <person name="Huo F."/>
            <person name="Miao W."/>
            <person name="Ran C."/>
            <person name="Liu Y."/>
            <person name="Zhang J."/>
            <person name="Feng J."/>
            <person name="Wang M."/>
            <person name="Wang M."/>
            <person name="Wang L."/>
            <person name="Yao B."/>
        </authorList>
    </citation>
    <scope>NUCLEOTIDE SEQUENCE [LARGE SCALE GENOMIC DNA]</scope>
    <source>
        <strain evidence="3">Wuqing</strain>
    </source>
</reference>
<keyword evidence="2" id="KW-0408">Iron</keyword>
<sequence length="184" mass="20893">MNCGEELKEPSNRSDYCMTSAREFIIMYGGYDDWSWVAYNELWTYNTINGIWKRYHPPIKGPNACIHSSICSVGNLVYIFGGTVSPDSCLSSNSLISFDVGNATWKIFWEHTDDYDQNTPPPMIESCIFHHNGSLYVLGGLCNDDYLESMFKFCLKTSKWSVVPQNGLKPPIQGRILGTVFMNQ</sequence>
<dbReference type="PANTHER" id="PTHR47435">
    <property type="entry name" value="KELCH REPEAT PROTEIN (AFU_ORTHOLOGUE AFUA_5G12780)"/>
    <property type="match status" value="1"/>
</dbReference>
<dbReference type="EMBL" id="JWZT01003604">
    <property type="protein sequence ID" value="KII66112.1"/>
    <property type="molecule type" value="Genomic_DNA"/>
</dbReference>
<organism evidence="3 4">
    <name type="scientific">Thelohanellus kitauei</name>
    <name type="common">Myxosporean</name>
    <dbReference type="NCBI Taxonomy" id="669202"/>
    <lineage>
        <taxon>Eukaryota</taxon>
        <taxon>Metazoa</taxon>
        <taxon>Cnidaria</taxon>
        <taxon>Myxozoa</taxon>
        <taxon>Myxosporea</taxon>
        <taxon>Bivalvulida</taxon>
        <taxon>Platysporina</taxon>
        <taxon>Myxobolidae</taxon>
        <taxon>Thelohanellus</taxon>
    </lineage>
</organism>
<dbReference type="GO" id="GO:0019760">
    <property type="term" value="P:glucosinolate metabolic process"/>
    <property type="evidence" value="ECO:0007669"/>
    <property type="project" value="UniProtKB-ARBA"/>
</dbReference>
<dbReference type="Pfam" id="PF24681">
    <property type="entry name" value="Kelch_KLHDC2_KLHL20_DRC7"/>
    <property type="match status" value="1"/>
</dbReference>
<comment type="caution">
    <text evidence="3">The sequence shown here is derived from an EMBL/GenBank/DDBJ whole genome shotgun (WGS) entry which is preliminary data.</text>
</comment>
<evidence type="ECO:0000313" key="4">
    <source>
        <dbReference type="Proteomes" id="UP000031668"/>
    </source>
</evidence>
<accession>A0A0C2MX04</accession>
<name>A0A0C2MX04_THEKT</name>
<dbReference type="OrthoDB" id="432528at2759"/>
<evidence type="ECO:0000256" key="2">
    <source>
        <dbReference type="ARBA" id="ARBA00023004"/>
    </source>
</evidence>